<gene>
    <name evidence="2" type="ORF">g.49103</name>
</gene>
<feature type="chain" id="PRO_5007527212" evidence="1">
    <location>
        <begin position="20"/>
        <end position="213"/>
    </location>
</feature>
<dbReference type="AlphaFoldDB" id="A0A146LKN5"/>
<proteinExistence type="predicted"/>
<dbReference type="EMBL" id="GDHC01011217">
    <property type="protein sequence ID" value="JAQ07412.1"/>
    <property type="molecule type" value="Transcribed_RNA"/>
</dbReference>
<keyword evidence="1" id="KW-0732">Signal</keyword>
<sequence length="213" mass="23744">MNSGLFVILVQLCVGLAWSEETDDDDCSPLIAERCFKGTWPEIHSGKDENYICGAINDDILCGQDIIDDGCRKDQGRDNFDSWIAGLTAVYSFFCNDQRHRLLHDLLQSIEPRGNCFNLTSFVSCVERKTKVTHVTDMLYVTMDAVECNWIMISFATCGSRMSSPECVHVHEIISEALQIFFQEAGCANVCSSASSLQSVGFLSFLSLLINLK</sequence>
<evidence type="ECO:0000313" key="2">
    <source>
        <dbReference type="EMBL" id="JAQ07412.1"/>
    </source>
</evidence>
<reference evidence="2" key="1">
    <citation type="journal article" date="2016" name="Gigascience">
        <title>De novo construction of an expanded transcriptome assembly for the western tarnished plant bug, Lygus hesperus.</title>
        <authorList>
            <person name="Tassone E.E."/>
            <person name="Geib S.M."/>
            <person name="Hall B."/>
            <person name="Fabrick J.A."/>
            <person name="Brent C.S."/>
            <person name="Hull J.J."/>
        </authorList>
    </citation>
    <scope>NUCLEOTIDE SEQUENCE</scope>
</reference>
<evidence type="ECO:0000256" key="1">
    <source>
        <dbReference type="SAM" id="SignalP"/>
    </source>
</evidence>
<accession>A0A146LKN5</accession>
<name>A0A146LKN5_LYGHE</name>
<organism evidence="2">
    <name type="scientific">Lygus hesperus</name>
    <name type="common">Western plant bug</name>
    <dbReference type="NCBI Taxonomy" id="30085"/>
    <lineage>
        <taxon>Eukaryota</taxon>
        <taxon>Metazoa</taxon>
        <taxon>Ecdysozoa</taxon>
        <taxon>Arthropoda</taxon>
        <taxon>Hexapoda</taxon>
        <taxon>Insecta</taxon>
        <taxon>Pterygota</taxon>
        <taxon>Neoptera</taxon>
        <taxon>Paraneoptera</taxon>
        <taxon>Hemiptera</taxon>
        <taxon>Heteroptera</taxon>
        <taxon>Panheteroptera</taxon>
        <taxon>Cimicomorpha</taxon>
        <taxon>Miridae</taxon>
        <taxon>Mirini</taxon>
        <taxon>Lygus</taxon>
    </lineage>
</organism>
<protein>
    <submittedName>
        <fullName evidence="2">Uncharacterized protein</fullName>
    </submittedName>
</protein>
<feature type="signal peptide" evidence="1">
    <location>
        <begin position="1"/>
        <end position="19"/>
    </location>
</feature>